<dbReference type="Gene3D" id="3.10.450.50">
    <property type="match status" value="1"/>
</dbReference>
<proteinExistence type="predicted"/>
<sequence length="146" mass="17053">MDRIEENTEHIQRFFDEIWSAGNMETVDELCDPQFQFILAFAHLDGREAFKNLVRNNRRIFENLTYKTTPDDIVTTDLKGAAFWNMSTTKHSDTWRNVPASNNPVAIKGMTFFRFNEDGKFTEARVQNDVISMMKQINGIKMLYDS</sequence>
<comment type="caution">
    <text evidence="1">The sequence shown here is derived from an EMBL/GenBank/DDBJ whole genome shotgun (WGS) entry which is preliminary data.</text>
</comment>
<evidence type="ECO:0000313" key="1">
    <source>
        <dbReference type="EMBL" id="NML64402.1"/>
    </source>
</evidence>
<gene>
    <name evidence="1" type="ORF">HHL22_04205</name>
</gene>
<dbReference type="Proteomes" id="UP000559626">
    <property type="component" value="Unassembled WGS sequence"/>
</dbReference>
<keyword evidence="2" id="KW-1185">Reference proteome</keyword>
<dbReference type="InterPro" id="IPR009959">
    <property type="entry name" value="Cyclase_SnoaL-like"/>
</dbReference>
<evidence type="ECO:0000313" key="2">
    <source>
        <dbReference type="Proteomes" id="UP000559626"/>
    </source>
</evidence>
<dbReference type="SUPFAM" id="SSF54427">
    <property type="entry name" value="NTF2-like"/>
    <property type="match status" value="1"/>
</dbReference>
<accession>A0A7Y0ABR1</accession>
<dbReference type="Pfam" id="PF07366">
    <property type="entry name" value="SnoaL"/>
    <property type="match status" value="1"/>
</dbReference>
<name>A0A7Y0ABR1_9BACT</name>
<dbReference type="InterPro" id="IPR032710">
    <property type="entry name" value="NTF2-like_dom_sf"/>
</dbReference>
<reference evidence="1 2" key="1">
    <citation type="submission" date="2020-04" db="EMBL/GenBank/DDBJ databases">
        <title>Hymenobacter polaris sp. nov., isolated from Arctic soil.</title>
        <authorList>
            <person name="Dahal R.H."/>
        </authorList>
    </citation>
    <scope>NUCLEOTIDE SEQUENCE [LARGE SCALE GENOMIC DNA]</scope>
    <source>
        <strain evidence="1 2">RP-2-7</strain>
    </source>
</reference>
<dbReference type="RefSeq" id="WP_169529702.1">
    <property type="nucleotide sequence ID" value="NZ_JABBGH010000001.1"/>
</dbReference>
<dbReference type="AlphaFoldDB" id="A0A7Y0ABR1"/>
<dbReference type="GO" id="GO:0030638">
    <property type="term" value="P:polyketide metabolic process"/>
    <property type="evidence" value="ECO:0007669"/>
    <property type="project" value="InterPro"/>
</dbReference>
<protein>
    <submittedName>
        <fullName evidence="1">Ester cyclase</fullName>
    </submittedName>
</protein>
<dbReference type="EMBL" id="JABBGH010000001">
    <property type="protein sequence ID" value="NML64402.1"/>
    <property type="molecule type" value="Genomic_DNA"/>
</dbReference>
<organism evidence="1 2">
    <name type="scientific">Hymenobacter polaris</name>
    <dbReference type="NCBI Taxonomy" id="2682546"/>
    <lineage>
        <taxon>Bacteria</taxon>
        <taxon>Pseudomonadati</taxon>
        <taxon>Bacteroidota</taxon>
        <taxon>Cytophagia</taxon>
        <taxon>Cytophagales</taxon>
        <taxon>Hymenobacteraceae</taxon>
        <taxon>Hymenobacter</taxon>
    </lineage>
</organism>